<dbReference type="EMBL" id="BGZK01001404">
    <property type="protein sequence ID" value="GBP79198.1"/>
    <property type="molecule type" value="Genomic_DNA"/>
</dbReference>
<keyword evidence="2" id="KW-1185">Reference proteome</keyword>
<comment type="caution">
    <text evidence="1">The sequence shown here is derived from an EMBL/GenBank/DDBJ whole genome shotgun (WGS) entry which is preliminary data.</text>
</comment>
<evidence type="ECO:0000313" key="2">
    <source>
        <dbReference type="Proteomes" id="UP000299102"/>
    </source>
</evidence>
<gene>
    <name evidence="1" type="ORF">EVAR_53064_1</name>
</gene>
<dbReference type="Proteomes" id="UP000299102">
    <property type="component" value="Unassembled WGS sequence"/>
</dbReference>
<reference evidence="1 2" key="1">
    <citation type="journal article" date="2019" name="Commun. Biol.">
        <title>The bagworm genome reveals a unique fibroin gene that provides high tensile strength.</title>
        <authorList>
            <person name="Kono N."/>
            <person name="Nakamura H."/>
            <person name="Ohtoshi R."/>
            <person name="Tomita M."/>
            <person name="Numata K."/>
            <person name="Arakawa K."/>
        </authorList>
    </citation>
    <scope>NUCLEOTIDE SEQUENCE [LARGE SCALE GENOMIC DNA]</scope>
</reference>
<dbReference type="AlphaFoldDB" id="A0A4C1YST2"/>
<proteinExistence type="predicted"/>
<evidence type="ECO:0000313" key="1">
    <source>
        <dbReference type="EMBL" id="GBP79198.1"/>
    </source>
</evidence>
<sequence>METREKYTSKTGRIKKSHRELKNSMNLIVKIKSDRGKWNHRRTDILGTATSYYKKLYENNKIEEEIDLANTISIHSILEAEVEKAIDTQSIDKTPGPDGINNEILKQGKKILKPVLTDMFNDIIDTEIIPQQ</sequence>
<name>A0A4C1YST2_EUMVA</name>
<dbReference type="OrthoDB" id="407509at2759"/>
<organism evidence="1 2">
    <name type="scientific">Eumeta variegata</name>
    <name type="common">Bagworm moth</name>
    <name type="synonym">Eumeta japonica</name>
    <dbReference type="NCBI Taxonomy" id="151549"/>
    <lineage>
        <taxon>Eukaryota</taxon>
        <taxon>Metazoa</taxon>
        <taxon>Ecdysozoa</taxon>
        <taxon>Arthropoda</taxon>
        <taxon>Hexapoda</taxon>
        <taxon>Insecta</taxon>
        <taxon>Pterygota</taxon>
        <taxon>Neoptera</taxon>
        <taxon>Endopterygota</taxon>
        <taxon>Lepidoptera</taxon>
        <taxon>Glossata</taxon>
        <taxon>Ditrysia</taxon>
        <taxon>Tineoidea</taxon>
        <taxon>Psychidae</taxon>
        <taxon>Oiketicinae</taxon>
        <taxon>Eumeta</taxon>
    </lineage>
</organism>
<protein>
    <submittedName>
        <fullName evidence="1">LINE-1 retrotransposable element ORF2 protein</fullName>
    </submittedName>
</protein>
<accession>A0A4C1YST2</accession>